<comment type="caution">
    <text evidence="3">The sequence shown here is derived from an EMBL/GenBank/DDBJ whole genome shotgun (WGS) entry which is preliminary data.</text>
</comment>
<keyword evidence="4" id="KW-1185">Reference proteome</keyword>
<dbReference type="EMBL" id="BOOJ01000037">
    <property type="protein sequence ID" value="GIH94143.1"/>
    <property type="molecule type" value="Genomic_DNA"/>
</dbReference>
<feature type="transmembrane region" description="Helical" evidence="2">
    <location>
        <begin position="33"/>
        <end position="55"/>
    </location>
</feature>
<evidence type="ECO:0000313" key="3">
    <source>
        <dbReference type="EMBL" id="GIH94143.1"/>
    </source>
</evidence>
<dbReference type="Proteomes" id="UP000619788">
    <property type="component" value="Unassembled WGS sequence"/>
</dbReference>
<reference evidence="3 4" key="1">
    <citation type="submission" date="2021-01" db="EMBL/GenBank/DDBJ databases">
        <title>Whole genome shotgun sequence of Planobispora siamensis NBRC 107568.</title>
        <authorList>
            <person name="Komaki H."/>
            <person name="Tamura T."/>
        </authorList>
    </citation>
    <scope>NUCLEOTIDE SEQUENCE [LARGE SCALE GENOMIC DNA]</scope>
    <source>
        <strain evidence="3 4">NBRC 107568</strain>
    </source>
</reference>
<evidence type="ECO:0000256" key="1">
    <source>
        <dbReference type="SAM" id="MobiDB-lite"/>
    </source>
</evidence>
<keyword evidence="2" id="KW-0812">Transmembrane</keyword>
<evidence type="ECO:0000256" key="2">
    <source>
        <dbReference type="SAM" id="Phobius"/>
    </source>
</evidence>
<dbReference type="AlphaFoldDB" id="A0A8J3WLR1"/>
<keyword evidence="2" id="KW-0472">Membrane</keyword>
<proteinExistence type="predicted"/>
<sequence length="61" mass="6482">MSEGIFREEPLRRHQNSARRGRTRLTIGTGTLVALWTAVVLLVAAGAVFVAALHARIGGVG</sequence>
<feature type="compositionally biased region" description="Basic and acidic residues" evidence="1">
    <location>
        <begin position="1"/>
        <end position="12"/>
    </location>
</feature>
<evidence type="ECO:0000313" key="4">
    <source>
        <dbReference type="Proteomes" id="UP000619788"/>
    </source>
</evidence>
<gene>
    <name evidence="3" type="ORF">Psi01_47730</name>
</gene>
<accession>A0A8J3WLR1</accession>
<dbReference type="RefSeq" id="WP_204066270.1">
    <property type="nucleotide sequence ID" value="NZ_BOOJ01000037.1"/>
</dbReference>
<organism evidence="3 4">
    <name type="scientific">Planobispora siamensis</name>
    <dbReference type="NCBI Taxonomy" id="936338"/>
    <lineage>
        <taxon>Bacteria</taxon>
        <taxon>Bacillati</taxon>
        <taxon>Actinomycetota</taxon>
        <taxon>Actinomycetes</taxon>
        <taxon>Streptosporangiales</taxon>
        <taxon>Streptosporangiaceae</taxon>
        <taxon>Planobispora</taxon>
    </lineage>
</organism>
<feature type="region of interest" description="Disordered" evidence="1">
    <location>
        <begin position="1"/>
        <end position="20"/>
    </location>
</feature>
<protein>
    <submittedName>
        <fullName evidence="3">Uncharacterized protein</fullName>
    </submittedName>
</protein>
<name>A0A8J3WLR1_9ACTN</name>
<keyword evidence="2" id="KW-1133">Transmembrane helix</keyword>